<proteinExistence type="predicted"/>
<organism evidence="1 2">
    <name type="scientific">Xanthomonas albilineans (strain GPE PC73 / CFBP 7063)</name>
    <dbReference type="NCBI Taxonomy" id="380358"/>
    <lineage>
        <taxon>Bacteria</taxon>
        <taxon>Pseudomonadati</taxon>
        <taxon>Pseudomonadota</taxon>
        <taxon>Gammaproteobacteria</taxon>
        <taxon>Lysobacterales</taxon>
        <taxon>Lysobacteraceae</taxon>
        <taxon>Xanthomonas</taxon>
    </lineage>
</organism>
<dbReference type="KEGG" id="xal:XALC_2968"/>
<keyword evidence="2" id="KW-1185">Reference proteome</keyword>
<sequence>MRDDAINSRLQIAAQFALSEPITDWRHTKSIVVTLLILNPWTNKTDVRKFTTSFSETLNYYLAGNFQ</sequence>
<accession>D2UGD4</accession>
<name>D2UGD4_XANAP</name>
<evidence type="ECO:0000313" key="1">
    <source>
        <dbReference type="EMBL" id="CBA17445.1"/>
    </source>
</evidence>
<dbReference type="Proteomes" id="UP000001890">
    <property type="component" value="Chromosome"/>
</dbReference>
<dbReference type="EMBL" id="FP565176">
    <property type="protein sequence ID" value="CBA17445.1"/>
    <property type="molecule type" value="Genomic_DNA"/>
</dbReference>
<evidence type="ECO:0000313" key="2">
    <source>
        <dbReference type="Proteomes" id="UP000001890"/>
    </source>
</evidence>
<protein>
    <submittedName>
        <fullName evidence="1">Uncharacterized protein</fullName>
    </submittedName>
</protein>
<gene>
    <name evidence="1" type="ordered locus">XALc_2968</name>
</gene>
<dbReference type="AlphaFoldDB" id="D2UGD4"/>
<reference evidence="1 2" key="1">
    <citation type="journal article" date="2009" name="BMC Genomics">
        <title>The complete genome sequence of Xanthomonas albilineans provides new insights into the reductive genome evolution of the xylem-limited Xanthomonadaceae.</title>
        <authorList>
            <person name="Pieretti I."/>
            <person name="Royer M."/>
            <person name="Barbe V."/>
            <person name="Carrere S."/>
            <person name="Koebnik R."/>
            <person name="Cociancich S."/>
            <person name="Couloux A."/>
            <person name="Darrasse A."/>
            <person name="Gouzy J."/>
            <person name="Jacques M.A."/>
            <person name="Lauber E."/>
            <person name="Manceau C."/>
            <person name="Mangenot S."/>
            <person name="Poussier S."/>
            <person name="Segurens B."/>
            <person name="Szurek B."/>
            <person name="Verdier V."/>
            <person name="Arlat M."/>
            <person name="Rott P."/>
        </authorList>
    </citation>
    <scope>NUCLEOTIDE SEQUENCE [LARGE SCALE GENOMIC DNA]</scope>
    <source>
        <strain evidence="2">GPE PC73 / CFBP 7063</strain>
    </source>
</reference>